<accession>A0A4Q8ALE4</accession>
<dbReference type="EMBL" id="SHLC01000001">
    <property type="protein sequence ID" value="RZU65382.1"/>
    <property type="molecule type" value="Genomic_DNA"/>
</dbReference>
<sequence>MFTTLMSSPAIATVAAHPYGWGGPSWLFILIPIFWITLFVLFFVFMGRRWRGRGYGPHGWAPTVSAEQTLSERYARGDIDETEYRARLEVLRANRPER</sequence>
<evidence type="ECO:0000256" key="1">
    <source>
        <dbReference type="SAM" id="Phobius"/>
    </source>
</evidence>
<keyword evidence="4" id="KW-1185">Reference proteome</keyword>
<name>A0A4Q8ALE4_9MICO</name>
<feature type="transmembrane region" description="Helical" evidence="1">
    <location>
        <begin position="26"/>
        <end position="45"/>
    </location>
</feature>
<protein>
    <submittedName>
        <fullName evidence="3">Putative membrane protein</fullName>
    </submittedName>
</protein>
<dbReference type="Proteomes" id="UP000291483">
    <property type="component" value="Unassembled WGS sequence"/>
</dbReference>
<evidence type="ECO:0000259" key="2">
    <source>
        <dbReference type="Pfam" id="PF09851"/>
    </source>
</evidence>
<proteinExistence type="predicted"/>
<dbReference type="RefSeq" id="WP_242616294.1">
    <property type="nucleotide sequence ID" value="NZ_SHLC01000001.1"/>
</dbReference>
<keyword evidence="1" id="KW-0472">Membrane</keyword>
<reference evidence="3 4" key="1">
    <citation type="submission" date="2019-02" db="EMBL/GenBank/DDBJ databases">
        <title>Sequencing the genomes of 1000 actinobacteria strains.</title>
        <authorList>
            <person name="Klenk H.-P."/>
        </authorList>
    </citation>
    <scope>NUCLEOTIDE SEQUENCE [LARGE SCALE GENOMIC DNA]</scope>
    <source>
        <strain evidence="3 4">DSM 18319</strain>
    </source>
</reference>
<organism evidence="3 4">
    <name type="scientific">Microterricola gilva</name>
    <dbReference type="NCBI Taxonomy" id="393267"/>
    <lineage>
        <taxon>Bacteria</taxon>
        <taxon>Bacillati</taxon>
        <taxon>Actinomycetota</taxon>
        <taxon>Actinomycetes</taxon>
        <taxon>Micrococcales</taxon>
        <taxon>Microbacteriaceae</taxon>
        <taxon>Microterricola</taxon>
    </lineage>
</organism>
<dbReference type="AlphaFoldDB" id="A0A4Q8ALE4"/>
<feature type="domain" description="SHOCT" evidence="2">
    <location>
        <begin position="66"/>
        <end position="91"/>
    </location>
</feature>
<dbReference type="Pfam" id="PF09851">
    <property type="entry name" value="SHOCT"/>
    <property type="match status" value="1"/>
</dbReference>
<evidence type="ECO:0000313" key="3">
    <source>
        <dbReference type="EMBL" id="RZU65382.1"/>
    </source>
</evidence>
<dbReference type="InterPro" id="IPR018649">
    <property type="entry name" value="SHOCT"/>
</dbReference>
<keyword evidence="1" id="KW-1133">Transmembrane helix</keyword>
<gene>
    <name evidence="3" type="ORF">EV379_1715</name>
</gene>
<keyword evidence="1" id="KW-0812">Transmembrane</keyword>
<comment type="caution">
    <text evidence="3">The sequence shown here is derived from an EMBL/GenBank/DDBJ whole genome shotgun (WGS) entry which is preliminary data.</text>
</comment>
<evidence type="ECO:0000313" key="4">
    <source>
        <dbReference type="Proteomes" id="UP000291483"/>
    </source>
</evidence>